<organism evidence="1 2">
    <name type="scientific">Hydrogeniiclostridium mannosilyticum</name>
    <dbReference type="NCBI Taxonomy" id="2764322"/>
    <lineage>
        <taxon>Bacteria</taxon>
        <taxon>Bacillati</taxon>
        <taxon>Bacillota</taxon>
        <taxon>Clostridia</taxon>
        <taxon>Eubacteriales</taxon>
        <taxon>Acutalibacteraceae</taxon>
        <taxon>Hydrogeniiclostridium</taxon>
    </lineage>
</organism>
<gene>
    <name evidence="1" type="ORF">DPQ25_02405</name>
</gene>
<comment type="caution">
    <text evidence="1">The sequence shown here is derived from an EMBL/GenBank/DDBJ whole genome shotgun (WGS) entry which is preliminary data.</text>
</comment>
<dbReference type="EMBL" id="QLYR01000001">
    <property type="protein sequence ID" value="RAQ30376.1"/>
    <property type="molecule type" value="Genomic_DNA"/>
</dbReference>
<dbReference type="RefSeq" id="WP_112331573.1">
    <property type="nucleotide sequence ID" value="NZ_QLYR01000001.1"/>
</dbReference>
<protein>
    <submittedName>
        <fullName evidence="1">Uncharacterized protein</fullName>
    </submittedName>
</protein>
<sequence>MDRVTGAARSFPIFGQTLTVPESMDVFNSYRLIFQNIAFKLCDAAEGAYHANIRDLDSFLEHFIKIYDCMLNPVVKEAFNILIAEGVWTVNYEAFLEQHVADFHLAIDDYNAVIDRFNAAIEENQRKVSNMMGYVPNLTGGGFGLTGALKGIAKATAFNLVRDGIEASVLRNADVKPVQRVELYRQINPDVLLDHVFIDYWHVFLSLVWALIQNGQAIWWPTDQAYQQANNIFHNLTHPNFPQDRILAALLDVIRTDPYDAEYYKFMLSRFGYTDEVVAIKIILATIIYNSAGRLAAVQQGCSLGRRNVFLFA</sequence>
<reference evidence="1 2" key="1">
    <citation type="submission" date="2018-06" db="EMBL/GenBank/DDBJ databases">
        <title>Noncontiguous genome sequence of Ruminococcaceae bacterium ASD2818.</title>
        <authorList>
            <person name="Chaplin A.V."/>
            <person name="Sokolova S.R."/>
            <person name="Kochetkova T.O."/>
            <person name="Goltsov A.Y."/>
            <person name="Trofimov D.Y."/>
            <person name="Efimov B.A."/>
        </authorList>
    </citation>
    <scope>NUCLEOTIDE SEQUENCE [LARGE SCALE GENOMIC DNA]</scope>
    <source>
        <strain evidence="1 2">ASD2818</strain>
    </source>
</reference>
<evidence type="ECO:0000313" key="1">
    <source>
        <dbReference type="EMBL" id="RAQ30376.1"/>
    </source>
</evidence>
<evidence type="ECO:0000313" key="2">
    <source>
        <dbReference type="Proteomes" id="UP000249377"/>
    </source>
</evidence>
<dbReference type="Proteomes" id="UP000249377">
    <property type="component" value="Unassembled WGS sequence"/>
</dbReference>
<proteinExistence type="predicted"/>
<name>A0A328UFJ3_9FIRM</name>
<keyword evidence="2" id="KW-1185">Reference proteome</keyword>
<accession>A0A328UFJ3</accession>
<dbReference type="AlphaFoldDB" id="A0A328UFJ3"/>